<keyword evidence="2" id="KW-1133">Transmembrane helix</keyword>
<proteinExistence type="predicted"/>
<dbReference type="AlphaFoldDB" id="A0A6A4GME0"/>
<feature type="transmembrane region" description="Helical" evidence="2">
    <location>
        <begin position="50"/>
        <end position="69"/>
    </location>
</feature>
<reference evidence="3" key="1">
    <citation type="journal article" date="2019" name="Environ. Microbiol.">
        <title>Fungal ecological strategies reflected in gene transcription - a case study of two litter decomposers.</title>
        <authorList>
            <person name="Barbi F."/>
            <person name="Kohler A."/>
            <person name="Barry K."/>
            <person name="Baskaran P."/>
            <person name="Daum C."/>
            <person name="Fauchery L."/>
            <person name="Ihrmark K."/>
            <person name="Kuo A."/>
            <person name="LaButti K."/>
            <person name="Lipzen A."/>
            <person name="Morin E."/>
            <person name="Grigoriev I.V."/>
            <person name="Henrissat B."/>
            <person name="Lindahl B."/>
            <person name="Martin F."/>
        </authorList>
    </citation>
    <scope>NUCLEOTIDE SEQUENCE</scope>
    <source>
        <strain evidence="3">JB14</strain>
    </source>
</reference>
<dbReference type="EMBL" id="ML769861">
    <property type="protein sequence ID" value="KAE9386636.1"/>
    <property type="molecule type" value="Genomic_DNA"/>
</dbReference>
<accession>A0A6A4GME0</accession>
<name>A0A6A4GME0_9AGAR</name>
<dbReference type="OrthoDB" id="3014170at2759"/>
<gene>
    <name evidence="3" type="ORF">BT96DRAFT_1005894</name>
</gene>
<keyword evidence="2" id="KW-0472">Membrane</keyword>
<evidence type="ECO:0000256" key="2">
    <source>
        <dbReference type="SAM" id="Phobius"/>
    </source>
</evidence>
<dbReference type="Proteomes" id="UP000799118">
    <property type="component" value="Unassembled WGS sequence"/>
</dbReference>
<keyword evidence="2" id="KW-0812">Transmembrane</keyword>
<feature type="region of interest" description="Disordered" evidence="1">
    <location>
        <begin position="1"/>
        <end position="34"/>
    </location>
</feature>
<feature type="compositionally biased region" description="Polar residues" evidence="1">
    <location>
        <begin position="12"/>
        <end position="22"/>
    </location>
</feature>
<organism evidence="3 4">
    <name type="scientific">Gymnopus androsaceus JB14</name>
    <dbReference type="NCBI Taxonomy" id="1447944"/>
    <lineage>
        <taxon>Eukaryota</taxon>
        <taxon>Fungi</taxon>
        <taxon>Dikarya</taxon>
        <taxon>Basidiomycota</taxon>
        <taxon>Agaricomycotina</taxon>
        <taxon>Agaricomycetes</taxon>
        <taxon>Agaricomycetidae</taxon>
        <taxon>Agaricales</taxon>
        <taxon>Marasmiineae</taxon>
        <taxon>Omphalotaceae</taxon>
        <taxon>Gymnopus</taxon>
    </lineage>
</organism>
<protein>
    <submittedName>
        <fullName evidence="3">Uncharacterized protein</fullName>
    </submittedName>
</protein>
<sequence>MQPQPTKRGPSANPSPASNGQDTELPGGAKQRGNVTYFPNASGFKIRGGVFTAAGGILIPITTVILVFLSPVEATEATQTATTKILVYTSMSPNSVPDAFAEDQVSPLQEFAPESNNEAIEGKILHSDLPGTAQNDAGQLVESVIRKVALSTEPFKRLRKAETQKLIDKMYGCNKYSMDGHDIWTGLLNQKIDIWRNNFGSEGLKSAQEFLATDSKTSSAQKIREHVDDALQELDDGMEHYAWKDEGFGMQEMILCKFKRAHLDKVNGGTDSMDDVPFATILLSFVAVQRALEWKKSNSTSEFDSFPSWAPIGVINSIRIERFKYSVYCETLETCVDDDPTWWKEFLQAAKKVDRKRKPQKVVAKQPALSGEKRELMLVD</sequence>
<evidence type="ECO:0000256" key="1">
    <source>
        <dbReference type="SAM" id="MobiDB-lite"/>
    </source>
</evidence>
<evidence type="ECO:0000313" key="4">
    <source>
        <dbReference type="Proteomes" id="UP000799118"/>
    </source>
</evidence>
<keyword evidence="4" id="KW-1185">Reference proteome</keyword>
<evidence type="ECO:0000313" key="3">
    <source>
        <dbReference type="EMBL" id="KAE9386636.1"/>
    </source>
</evidence>